<reference evidence="4 5" key="1">
    <citation type="submission" date="2016-06" db="EMBL/GenBank/DDBJ databases">
        <authorList>
            <person name="Haines A.N."/>
            <person name="Council K.R."/>
        </authorList>
    </citation>
    <scope>NUCLEOTIDE SEQUENCE [LARGE SCALE GENOMIC DNA]</scope>
    <source>
        <strain evidence="4 5">SP158-29</strain>
    </source>
</reference>
<reference evidence="3" key="2">
    <citation type="submission" date="2023-03" db="EMBL/GenBank/DDBJ databases">
        <authorList>
            <person name="Shen W."/>
            <person name="Cai J."/>
        </authorList>
    </citation>
    <scope>NUCLEOTIDE SEQUENCE</scope>
    <source>
        <strain evidence="3">P82-2</strain>
    </source>
</reference>
<dbReference type="OrthoDB" id="61127at2"/>
<dbReference type="Proteomes" id="UP001180515">
    <property type="component" value="Unassembled WGS sequence"/>
</dbReference>
<dbReference type="PANTHER" id="PTHR30050:SF8">
    <property type="entry name" value="PRIMOSOMAL PROTEIN DNAI"/>
    <property type="match status" value="1"/>
</dbReference>
<dbReference type="InterPro" id="IPR002611">
    <property type="entry name" value="IstB_ATP-bd"/>
</dbReference>
<dbReference type="EMBL" id="JARQAG010000001">
    <property type="protein sequence ID" value="MDT2730664.1"/>
    <property type="molecule type" value="Genomic_DNA"/>
</dbReference>
<dbReference type="GeneID" id="61421182"/>
<accession>A0A0E2UPJ9</accession>
<gene>
    <name evidence="4" type="primary">dnaI</name>
    <name evidence="4" type="ORF">A9Y57_01822</name>
    <name evidence="3" type="ORF">P7G31_00160</name>
</gene>
<evidence type="ECO:0000259" key="2">
    <source>
        <dbReference type="Pfam" id="PF07319"/>
    </source>
</evidence>
<dbReference type="InterPro" id="IPR009928">
    <property type="entry name" value="DnaI_N"/>
</dbReference>
<name>A0A0E2UPJ9_9STRE</name>
<proteinExistence type="predicted"/>
<dbReference type="AlphaFoldDB" id="A0A0E2UPJ9"/>
<dbReference type="GO" id="GO:0005524">
    <property type="term" value="F:ATP binding"/>
    <property type="evidence" value="ECO:0007669"/>
    <property type="project" value="InterPro"/>
</dbReference>
<dbReference type="SUPFAM" id="SSF52540">
    <property type="entry name" value="P-loop containing nucleoside triphosphate hydrolases"/>
    <property type="match status" value="1"/>
</dbReference>
<feature type="domain" description="IstB-like ATP-binding" evidence="1">
    <location>
        <begin position="103"/>
        <end position="270"/>
    </location>
</feature>
<evidence type="ECO:0000313" key="4">
    <source>
        <dbReference type="EMBL" id="PCH11518.1"/>
    </source>
</evidence>
<evidence type="ECO:0000259" key="1">
    <source>
        <dbReference type="Pfam" id="PF01695"/>
    </source>
</evidence>
<evidence type="ECO:0000313" key="5">
    <source>
        <dbReference type="Proteomes" id="UP000217465"/>
    </source>
</evidence>
<dbReference type="Pfam" id="PF07319">
    <property type="entry name" value="DnaI_N"/>
    <property type="match status" value="1"/>
</dbReference>
<feature type="domain" description="Primosomal DnaI N-terminal" evidence="2">
    <location>
        <begin position="1"/>
        <end position="90"/>
    </location>
</feature>
<dbReference type="EMBL" id="NSGR01000009">
    <property type="protein sequence ID" value="PCH11518.1"/>
    <property type="molecule type" value="Genomic_DNA"/>
</dbReference>
<evidence type="ECO:0000313" key="3">
    <source>
        <dbReference type="EMBL" id="MDT2730664.1"/>
    </source>
</evidence>
<dbReference type="OMA" id="HFTYSQR"/>
<dbReference type="PANTHER" id="PTHR30050">
    <property type="entry name" value="CHROMOSOMAL REPLICATION INITIATOR PROTEIN DNAA"/>
    <property type="match status" value="1"/>
</dbReference>
<dbReference type="InterPro" id="IPR027417">
    <property type="entry name" value="P-loop_NTPase"/>
</dbReference>
<protein>
    <submittedName>
        <fullName evidence="4">Primosomal protein DnaI</fullName>
    </submittedName>
</protein>
<dbReference type="GO" id="GO:0006260">
    <property type="term" value="P:DNA replication"/>
    <property type="evidence" value="ECO:0007669"/>
    <property type="project" value="TreeGrafter"/>
</dbReference>
<dbReference type="STRING" id="936154.STP_1377"/>
<dbReference type="Pfam" id="PF01695">
    <property type="entry name" value="IstB_IS21"/>
    <property type="match status" value="1"/>
</dbReference>
<dbReference type="Proteomes" id="UP000217465">
    <property type="component" value="Unassembled WGS sequence"/>
</dbReference>
<dbReference type="NCBIfam" id="NF006505">
    <property type="entry name" value="PRK08939.1"/>
    <property type="match status" value="1"/>
</dbReference>
<dbReference type="eggNOG" id="COG1484">
    <property type="taxonomic scope" value="Bacteria"/>
</dbReference>
<dbReference type="Gene3D" id="3.40.50.300">
    <property type="entry name" value="P-loop containing nucleotide triphosphate hydrolases"/>
    <property type="match status" value="1"/>
</dbReference>
<organism evidence="4 5">
    <name type="scientific">Streptococcus parauberis</name>
    <dbReference type="NCBI Taxonomy" id="1348"/>
    <lineage>
        <taxon>Bacteria</taxon>
        <taxon>Bacillati</taxon>
        <taxon>Bacillota</taxon>
        <taxon>Bacilli</taxon>
        <taxon>Lactobacillales</taxon>
        <taxon>Streptococcaceae</taxon>
        <taxon>Streptococcus</taxon>
    </lineage>
</organism>
<dbReference type="RefSeq" id="WP_003103419.1">
    <property type="nucleotide sequence ID" value="NZ_BAWT01000001.1"/>
</dbReference>
<comment type="caution">
    <text evidence="4">The sequence shown here is derived from an EMBL/GenBank/DDBJ whole genome shotgun (WGS) entry which is preliminary data.</text>
</comment>
<sequence length="300" mass="34139">MEKIGQTINKKGQLVRNNANELIQVILADPEVAEFISSHQLSQDEINLSLSKFNQFLVERAKFKTGDPSYIAKGYSPILVMNEGYADVSYQETRELIDAKTKAAISDRINLVNLPKSYRNIRMSDFDINNASRMKALSELLDFVEQYPSPDQKGLYLFGDMGIGKSYLMAAMARELSEQKGISTTLLHFPSFTIDVKNAISTGSVKEEIDAVKSVPVLILDDVGAEQATSWVRDEILQVILQYRMLEDLPTFFTSNYSFNDLEKKWANIKGNDETWQAKRVMERVRYLAKEFHLEGANRR</sequence>